<dbReference type="KEGG" id="chyd:H4K34_00390"/>
<dbReference type="Proteomes" id="UP000516305">
    <property type="component" value="Chromosome"/>
</dbReference>
<evidence type="ECO:0000313" key="1">
    <source>
        <dbReference type="EMBL" id="QNR24329.1"/>
    </source>
</evidence>
<protein>
    <recommendedName>
        <fullName evidence="3">Outer membrane protein</fullName>
    </recommendedName>
</protein>
<reference evidence="1 2" key="1">
    <citation type="submission" date="2020-08" db="EMBL/GenBank/DDBJ databases">
        <title>Croceimicrobium hydrocarbonivorans gen. nov., sp. nov., a novel marine bacterium isolated from a bacterial consortium that degrades polyethylene terephthalate.</title>
        <authorList>
            <person name="Liu R."/>
        </authorList>
    </citation>
    <scope>NUCLEOTIDE SEQUENCE [LARGE SCALE GENOMIC DNA]</scope>
    <source>
        <strain evidence="1 2">A20-9</strain>
    </source>
</reference>
<dbReference type="Gene3D" id="2.40.160.60">
    <property type="entry name" value="Outer membrane protein transport protein (OMPP1/FadL/TodX)"/>
    <property type="match status" value="1"/>
</dbReference>
<proteinExistence type="predicted"/>
<organism evidence="1 2">
    <name type="scientific">Croceimicrobium hydrocarbonivorans</name>
    <dbReference type="NCBI Taxonomy" id="2761580"/>
    <lineage>
        <taxon>Bacteria</taxon>
        <taxon>Pseudomonadati</taxon>
        <taxon>Bacteroidota</taxon>
        <taxon>Flavobacteriia</taxon>
        <taxon>Flavobacteriales</taxon>
        <taxon>Owenweeksiaceae</taxon>
        <taxon>Croceimicrobium</taxon>
    </lineage>
</organism>
<evidence type="ECO:0008006" key="3">
    <source>
        <dbReference type="Google" id="ProtNLM"/>
    </source>
</evidence>
<dbReference type="EMBL" id="CP060139">
    <property type="protein sequence ID" value="QNR24329.1"/>
    <property type="molecule type" value="Genomic_DNA"/>
</dbReference>
<dbReference type="RefSeq" id="WP_210758856.1">
    <property type="nucleotide sequence ID" value="NZ_CP060139.1"/>
</dbReference>
<accession>A0A7H0VF31</accession>
<evidence type="ECO:0000313" key="2">
    <source>
        <dbReference type="Proteomes" id="UP000516305"/>
    </source>
</evidence>
<keyword evidence="2" id="KW-1185">Reference proteome</keyword>
<gene>
    <name evidence="1" type="ORF">H4K34_00390</name>
</gene>
<name>A0A7H0VF31_9FLAO</name>
<sequence>MAGISYAQTNSVSPYSRFGFGDLYHGLNARYTGMGGASLASPDFLNINFGSPASYTNLKLTTFDVGFEATRINQMQESPAVNIDNSRSGMRNLSVGVPIMDWWGSAVSIQPYSFKGYQINSSRILPSDSNVTITDQFNGQGGLNSVIWGNSFEVAKGLSLGVNMHYVFGSLRENNIVNFDDYTFLDTRSDRESQISGVFFNYGAQYQYLMPKDRFLSAALRFQNATSINSTDLSFDYTIDGNTARDTLVGGSSNEGSYTLPSELGFGLSYGKMNLENRQVSWAVNADFESYNGSEFKSSIGGNPLVNGYRLELGGFMTPQMTFKSLERGTGFFNNTEYRIGGFYEKTPLNISGQDIYNYGITFGLGLPIRQRNMAPGEQKVSTINLGVVAGQRGSLANNLIREQYISFYLSVTFNDKWFIDYKYR</sequence>
<dbReference type="AlphaFoldDB" id="A0A7H0VF31"/>